<name>A0ABW0MGW4_9BURK</name>
<evidence type="ECO:0000313" key="3">
    <source>
        <dbReference type="EMBL" id="MFC5476227.1"/>
    </source>
</evidence>
<keyword evidence="4" id="KW-1185">Reference proteome</keyword>
<accession>A0ABW0MGW4</accession>
<dbReference type="EMBL" id="JBHSMT010000029">
    <property type="protein sequence ID" value="MFC5476227.1"/>
    <property type="molecule type" value="Genomic_DNA"/>
</dbReference>
<protein>
    <submittedName>
        <fullName evidence="3">SHOCT domain-containing protein</fullName>
    </submittedName>
</protein>
<feature type="domain" description="SHOCT" evidence="2">
    <location>
        <begin position="5"/>
        <end position="32"/>
    </location>
</feature>
<evidence type="ECO:0000259" key="2">
    <source>
        <dbReference type="Pfam" id="PF09851"/>
    </source>
</evidence>
<proteinExistence type="predicted"/>
<evidence type="ECO:0000313" key="4">
    <source>
        <dbReference type="Proteomes" id="UP001596045"/>
    </source>
</evidence>
<dbReference type="Proteomes" id="UP001596045">
    <property type="component" value="Unassembled WGS sequence"/>
</dbReference>
<evidence type="ECO:0000256" key="1">
    <source>
        <dbReference type="SAM" id="MobiDB-lite"/>
    </source>
</evidence>
<reference evidence="4" key="1">
    <citation type="journal article" date="2019" name="Int. J. Syst. Evol. Microbiol.">
        <title>The Global Catalogue of Microorganisms (GCM) 10K type strain sequencing project: providing services to taxonomists for standard genome sequencing and annotation.</title>
        <authorList>
            <consortium name="The Broad Institute Genomics Platform"/>
            <consortium name="The Broad Institute Genome Sequencing Center for Infectious Disease"/>
            <person name="Wu L."/>
            <person name="Ma J."/>
        </authorList>
    </citation>
    <scope>NUCLEOTIDE SEQUENCE [LARGE SCALE GENOMIC DNA]</scope>
    <source>
        <strain evidence="4">JCM 17066</strain>
    </source>
</reference>
<gene>
    <name evidence="3" type="ORF">ACFPM8_19870</name>
</gene>
<feature type="region of interest" description="Disordered" evidence="1">
    <location>
        <begin position="81"/>
        <end position="107"/>
    </location>
</feature>
<sequence length="349" mass="38640">MSVSDELLKLDELKNKGAITADEFESLKKKLLDGEQPRLEKKRRRWPWALLPLIALAFIAFQYGDIGKVPPTKSVPIEKIGKPEQIADQPSTAGTSEPKPTAQDDTEAPTIAADLQAPSKQLLDKVYGQYDQKTACWPAIDDESSQNYCMKLVHAEKITSVTGERVYVLAAGEPVDEEGHPDGGHLTPGMVGAFILENHDGQPEIIASDPKMLIGADRQPPSPWKLIKLGASDYIGWQSTWSDCHQGYCGSRYAILAPYGKGIRDLAHMLTASYDNSGAMSDPNKVSSIETKLEMDASVIDEKVYPLLLTVTGDKNGKKLTRKTWKIPFDQKEWVYVEPKVWPLDDADF</sequence>
<comment type="caution">
    <text evidence="3">The sequence shown here is derived from an EMBL/GenBank/DDBJ whole genome shotgun (WGS) entry which is preliminary data.</text>
</comment>
<organism evidence="3 4">
    <name type="scientific">Paraherbaspirillum soli</name>
    <dbReference type="NCBI Taxonomy" id="631222"/>
    <lineage>
        <taxon>Bacteria</taxon>
        <taxon>Pseudomonadati</taxon>
        <taxon>Pseudomonadota</taxon>
        <taxon>Betaproteobacteria</taxon>
        <taxon>Burkholderiales</taxon>
        <taxon>Oxalobacteraceae</taxon>
        <taxon>Paraherbaspirillum</taxon>
    </lineage>
</organism>
<dbReference type="InterPro" id="IPR018649">
    <property type="entry name" value="SHOCT"/>
</dbReference>
<dbReference type="RefSeq" id="WP_379000183.1">
    <property type="nucleotide sequence ID" value="NZ_JBHSMT010000029.1"/>
</dbReference>
<dbReference type="Pfam" id="PF09851">
    <property type="entry name" value="SHOCT"/>
    <property type="match status" value="1"/>
</dbReference>